<dbReference type="AlphaFoldDB" id="A0A4S8MMJ4"/>
<accession>A0A4S8MMJ4</accession>
<dbReference type="OrthoDB" id="4151615at2759"/>
<feature type="region of interest" description="Disordered" evidence="1">
    <location>
        <begin position="215"/>
        <end position="257"/>
    </location>
</feature>
<feature type="region of interest" description="Disordered" evidence="1">
    <location>
        <begin position="67"/>
        <end position="95"/>
    </location>
</feature>
<evidence type="ECO:0000313" key="2">
    <source>
        <dbReference type="EMBL" id="THV03891.1"/>
    </source>
</evidence>
<dbReference type="Proteomes" id="UP000297245">
    <property type="component" value="Unassembled WGS sequence"/>
</dbReference>
<feature type="compositionally biased region" description="Low complexity" evidence="1">
    <location>
        <begin position="76"/>
        <end position="87"/>
    </location>
</feature>
<name>A0A4S8MMJ4_DENBC</name>
<evidence type="ECO:0000313" key="3">
    <source>
        <dbReference type="Proteomes" id="UP000297245"/>
    </source>
</evidence>
<protein>
    <submittedName>
        <fullName evidence="2">Uncharacterized protein</fullName>
    </submittedName>
</protein>
<gene>
    <name evidence="2" type="ORF">K435DRAFT_774744</name>
</gene>
<dbReference type="EMBL" id="ML179062">
    <property type="protein sequence ID" value="THV03891.1"/>
    <property type="molecule type" value="Genomic_DNA"/>
</dbReference>
<reference evidence="2 3" key="1">
    <citation type="journal article" date="2019" name="Nat. Ecol. Evol.">
        <title>Megaphylogeny resolves global patterns of mushroom evolution.</title>
        <authorList>
            <person name="Varga T."/>
            <person name="Krizsan K."/>
            <person name="Foldi C."/>
            <person name="Dima B."/>
            <person name="Sanchez-Garcia M."/>
            <person name="Sanchez-Ramirez S."/>
            <person name="Szollosi G.J."/>
            <person name="Szarkandi J.G."/>
            <person name="Papp V."/>
            <person name="Albert L."/>
            <person name="Andreopoulos W."/>
            <person name="Angelini C."/>
            <person name="Antonin V."/>
            <person name="Barry K.W."/>
            <person name="Bougher N.L."/>
            <person name="Buchanan P."/>
            <person name="Buyck B."/>
            <person name="Bense V."/>
            <person name="Catcheside P."/>
            <person name="Chovatia M."/>
            <person name="Cooper J."/>
            <person name="Damon W."/>
            <person name="Desjardin D."/>
            <person name="Finy P."/>
            <person name="Geml J."/>
            <person name="Haridas S."/>
            <person name="Hughes K."/>
            <person name="Justo A."/>
            <person name="Karasinski D."/>
            <person name="Kautmanova I."/>
            <person name="Kiss B."/>
            <person name="Kocsube S."/>
            <person name="Kotiranta H."/>
            <person name="LaButti K.M."/>
            <person name="Lechner B.E."/>
            <person name="Liimatainen K."/>
            <person name="Lipzen A."/>
            <person name="Lukacs Z."/>
            <person name="Mihaltcheva S."/>
            <person name="Morgado L.N."/>
            <person name="Niskanen T."/>
            <person name="Noordeloos M.E."/>
            <person name="Ohm R.A."/>
            <person name="Ortiz-Santana B."/>
            <person name="Ovrebo C."/>
            <person name="Racz N."/>
            <person name="Riley R."/>
            <person name="Savchenko A."/>
            <person name="Shiryaev A."/>
            <person name="Soop K."/>
            <person name="Spirin V."/>
            <person name="Szebenyi C."/>
            <person name="Tomsovsky M."/>
            <person name="Tulloss R.E."/>
            <person name="Uehling J."/>
            <person name="Grigoriev I.V."/>
            <person name="Vagvolgyi C."/>
            <person name="Papp T."/>
            <person name="Martin F.M."/>
            <person name="Miettinen O."/>
            <person name="Hibbett D.S."/>
            <person name="Nagy L.G."/>
        </authorList>
    </citation>
    <scope>NUCLEOTIDE SEQUENCE [LARGE SCALE GENOMIC DNA]</scope>
    <source>
        <strain evidence="2 3">CBS 962.96</strain>
    </source>
</reference>
<keyword evidence="3" id="KW-1185">Reference proteome</keyword>
<sequence length="432" mass="48997">MTLPLSTTESPSVPTDDQVFKALNEIREASHTLGRSKILSRLRSENNWTLSDARLKRFINYQEAARHIHSQEEEPTTTTAVTATAAPTPTPAPAPPQQYEPFDMELVAALECLRMTDPGVSRPKVLARLQTEYRWNLSDKRLKKCMTTRYGDPSSLPAVSATKPQTKPELVFVDNSGRTRRLENQVHLSPVSMLTKLFNSVDKLYEEFPKECRPRIPPAVDSSSAVPETAAQGIDSADGNDHATDDSFPPPTLPADPYAAQMDYAQNSRRTIILYGRGKWNYGVTPNVDMGLYIKITHDRIAKDLRENKPRTPEEKLKFACYPGIMTLWELYEVAARKAAISRVDIGKQFEAEFGVDMSLYLPDRQNSSKSDENLELRNWENRRREVWREGKLPILRVMNIERPWEDHVHGQFALIVTRLDKNTGEECGDLS</sequence>
<organism evidence="2 3">
    <name type="scientific">Dendrothele bispora (strain CBS 962.96)</name>
    <dbReference type="NCBI Taxonomy" id="1314807"/>
    <lineage>
        <taxon>Eukaryota</taxon>
        <taxon>Fungi</taxon>
        <taxon>Dikarya</taxon>
        <taxon>Basidiomycota</taxon>
        <taxon>Agaricomycotina</taxon>
        <taxon>Agaricomycetes</taxon>
        <taxon>Agaricomycetidae</taxon>
        <taxon>Agaricales</taxon>
        <taxon>Agaricales incertae sedis</taxon>
        <taxon>Dendrothele</taxon>
    </lineage>
</organism>
<evidence type="ECO:0000256" key="1">
    <source>
        <dbReference type="SAM" id="MobiDB-lite"/>
    </source>
</evidence>
<proteinExistence type="predicted"/>